<evidence type="ECO:0000256" key="1">
    <source>
        <dbReference type="ARBA" id="ARBA00022519"/>
    </source>
</evidence>
<keyword evidence="3" id="KW-0808">Transferase</keyword>
<keyword evidence="1" id="KW-0997">Cell inner membrane</keyword>
<evidence type="ECO:0000259" key="2">
    <source>
        <dbReference type="Pfam" id="PF00535"/>
    </source>
</evidence>
<accession>A0A3L8CBP2</accession>
<dbReference type="Pfam" id="PF00535">
    <property type="entry name" value="Glycos_transf_2"/>
    <property type="match status" value="1"/>
</dbReference>
<evidence type="ECO:0000313" key="6">
    <source>
        <dbReference type="Proteomes" id="UP000282672"/>
    </source>
</evidence>
<name>A0A3L8CBP2_9PSED</name>
<organism evidence="3 5">
    <name type="scientific">Pseudomonas prosekii</name>
    <dbReference type="NCBI Taxonomy" id="1148509"/>
    <lineage>
        <taxon>Bacteria</taxon>
        <taxon>Pseudomonadati</taxon>
        <taxon>Pseudomonadota</taxon>
        <taxon>Gammaproteobacteria</taxon>
        <taxon>Pseudomonadales</taxon>
        <taxon>Pseudomonadaceae</taxon>
        <taxon>Pseudomonas</taxon>
    </lineage>
</organism>
<comment type="caution">
    <text evidence="3">The sequence shown here is derived from an EMBL/GenBank/DDBJ whole genome shotgun (WGS) entry which is preliminary data.</text>
</comment>
<sequence length="302" mass="34466">MLSGSVVVSCYNQENYIEECLDSILAQEINFDCEIIVSDDCSTDRTQEILKSYSEKHPGKIELLLRRKNVGAALNYHGVHKLATGDIVYHFDGDDVMLPGKLQRQHDVFIADDSVNVVFHKAIYFSDDGQYSSETQYPDHTNDGLSLITLEELARWGAIAVHSSYAYRRTSRKAIIDREFMEWFFAIDSLLPDSKAAYINAPLVKYRCNASVGSYLSTTQGKLKAYKIYLNDLYGYFATLPNLRKDLYSNFLITILAKIKSTGKMDSASLLFLLRNLHYFRPARFFDTVSVRKRVGPRDTVR</sequence>
<reference evidence="5 6" key="1">
    <citation type="journal article" date="2018" name="Front. Microbiol.">
        <title>Discovery of Phloeophagus Beetles as a Source of Pseudomonas Strains That Produce Potentially New Bioactive Substances and Description of Pseudomonas bohemica sp. nov.</title>
        <authorList>
            <person name="Saati-Santamaria Z."/>
            <person name="Lopez-Mondejar R."/>
            <person name="Jimenez-Gomez A."/>
            <person name="Diez-Mendez A."/>
            <person name="Vetrovsky T."/>
            <person name="Igual J.M."/>
            <person name="Velazquez E."/>
            <person name="Kolarik M."/>
            <person name="Rivas R."/>
            <person name="Garcia-Fraile P."/>
        </authorList>
    </citation>
    <scope>NUCLEOTIDE SEQUENCE [LARGE SCALE GENOMIC DNA]</scope>
    <source>
        <strain evidence="4 6">A2-NA12</strain>
        <strain evidence="3 5">A2-NA13</strain>
    </source>
</reference>
<dbReference type="PANTHER" id="PTHR22916:SF3">
    <property type="entry name" value="UDP-GLCNAC:BETAGAL BETA-1,3-N-ACETYLGLUCOSAMINYLTRANSFERASE-LIKE PROTEIN 1"/>
    <property type="match status" value="1"/>
</dbReference>
<evidence type="ECO:0000313" key="4">
    <source>
        <dbReference type="EMBL" id="RLU13635.1"/>
    </source>
</evidence>
<evidence type="ECO:0000313" key="3">
    <source>
        <dbReference type="EMBL" id="RLU05622.1"/>
    </source>
</evidence>
<proteinExistence type="predicted"/>
<dbReference type="PANTHER" id="PTHR22916">
    <property type="entry name" value="GLYCOSYLTRANSFERASE"/>
    <property type="match status" value="1"/>
</dbReference>
<dbReference type="GO" id="GO:0016758">
    <property type="term" value="F:hexosyltransferase activity"/>
    <property type="evidence" value="ECO:0007669"/>
    <property type="project" value="UniProtKB-ARBA"/>
</dbReference>
<feature type="domain" description="Glycosyltransferase 2-like" evidence="2">
    <location>
        <begin position="5"/>
        <end position="169"/>
    </location>
</feature>
<dbReference type="EMBL" id="PEGA01000004">
    <property type="protein sequence ID" value="RLU13635.1"/>
    <property type="molecule type" value="Genomic_DNA"/>
</dbReference>
<dbReference type="InterPro" id="IPR029044">
    <property type="entry name" value="Nucleotide-diphossugar_trans"/>
</dbReference>
<gene>
    <name evidence="4" type="ORF">CS076_06020</name>
    <name evidence="3" type="ORF">CS078_23530</name>
</gene>
<evidence type="ECO:0000313" key="5">
    <source>
        <dbReference type="Proteomes" id="UP000282140"/>
    </source>
</evidence>
<dbReference type="Gene3D" id="3.90.550.10">
    <property type="entry name" value="Spore Coat Polysaccharide Biosynthesis Protein SpsA, Chain A"/>
    <property type="match status" value="1"/>
</dbReference>
<keyword evidence="5" id="KW-1185">Reference proteome</keyword>
<dbReference type="Proteomes" id="UP000282140">
    <property type="component" value="Unassembled WGS sequence"/>
</dbReference>
<dbReference type="Proteomes" id="UP000282672">
    <property type="component" value="Unassembled WGS sequence"/>
</dbReference>
<dbReference type="EMBL" id="PEGB01000019">
    <property type="protein sequence ID" value="RLU05622.1"/>
    <property type="molecule type" value="Genomic_DNA"/>
</dbReference>
<keyword evidence="1" id="KW-0472">Membrane</keyword>
<dbReference type="AlphaFoldDB" id="A0A3L8CBP2"/>
<dbReference type="InterPro" id="IPR001173">
    <property type="entry name" value="Glyco_trans_2-like"/>
</dbReference>
<dbReference type="SUPFAM" id="SSF53448">
    <property type="entry name" value="Nucleotide-diphospho-sugar transferases"/>
    <property type="match status" value="1"/>
</dbReference>
<dbReference type="RefSeq" id="WP_121731529.1">
    <property type="nucleotide sequence ID" value="NZ_PEGA01000004.1"/>
</dbReference>
<protein>
    <submittedName>
        <fullName evidence="3">Glycosyl transferase</fullName>
    </submittedName>
</protein>
<keyword evidence="1" id="KW-1003">Cell membrane</keyword>